<dbReference type="OrthoDB" id="2363873at2759"/>
<name>A0A2T4GJ46_FUSCU</name>
<dbReference type="GO" id="GO:0003847">
    <property type="term" value="F:1-alkyl-2-acetylglycerophosphocholine esterase activity"/>
    <property type="evidence" value="ECO:0007669"/>
    <property type="project" value="UniProtKB-EC"/>
</dbReference>
<evidence type="ECO:0000256" key="1">
    <source>
        <dbReference type="ARBA" id="ARBA00013201"/>
    </source>
</evidence>
<dbReference type="EC" id="3.1.1.47" evidence="1"/>
<dbReference type="Proteomes" id="UP000241587">
    <property type="component" value="Unassembled WGS sequence"/>
</dbReference>
<dbReference type="GO" id="GO:0016042">
    <property type="term" value="P:lipid catabolic process"/>
    <property type="evidence" value="ECO:0007669"/>
    <property type="project" value="UniProtKB-KW"/>
</dbReference>
<reference evidence="6 7" key="1">
    <citation type="submission" date="2018-02" db="EMBL/GenBank/DDBJ databases">
        <title>Fusarium culmorum secondary metabolites in fungal-bacterial-plant interactions.</title>
        <authorList>
            <person name="Schmidt R."/>
        </authorList>
    </citation>
    <scope>NUCLEOTIDE SEQUENCE [LARGE SCALE GENOMIC DNA]</scope>
    <source>
        <strain evidence="6 7">PV</strain>
    </source>
</reference>
<dbReference type="OMA" id="ILTVDHT"/>
<dbReference type="Pfam" id="PF03403">
    <property type="entry name" value="PAF-AH_p_II"/>
    <property type="match status" value="1"/>
</dbReference>
<evidence type="ECO:0000256" key="5">
    <source>
        <dbReference type="SAM" id="SignalP"/>
    </source>
</evidence>
<accession>A0A2T4GJ46</accession>
<keyword evidence="3" id="KW-0442">Lipid degradation</keyword>
<protein>
    <recommendedName>
        <fullName evidence="1">1-alkyl-2-acetylglycerophosphocholine esterase</fullName>
        <ecNumber evidence="1">3.1.1.47</ecNumber>
    </recommendedName>
</protein>
<dbReference type="PANTHER" id="PTHR10272">
    <property type="entry name" value="PLATELET-ACTIVATING FACTOR ACETYLHYDROLASE"/>
    <property type="match status" value="1"/>
</dbReference>
<organism evidence="6 7">
    <name type="scientific">Fusarium culmorum</name>
    <dbReference type="NCBI Taxonomy" id="5516"/>
    <lineage>
        <taxon>Eukaryota</taxon>
        <taxon>Fungi</taxon>
        <taxon>Dikarya</taxon>
        <taxon>Ascomycota</taxon>
        <taxon>Pezizomycotina</taxon>
        <taxon>Sordariomycetes</taxon>
        <taxon>Hypocreomycetidae</taxon>
        <taxon>Hypocreales</taxon>
        <taxon>Nectriaceae</taxon>
        <taxon>Fusarium</taxon>
    </lineage>
</organism>
<feature type="signal peptide" evidence="5">
    <location>
        <begin position="1"/>
        <end position="15"/>
    </location>
</feature>
<evidence type="ECO:0000256" key="3">
    <source>
        <dbReference type="ARBA" id="ARBA00022963"/>
    </source>
</evidence>
<dbReference type="AlphaFoldDB" id="A0A2T4GJ46"/>
<comment type="caution">
    <text evidence="6">The sequence shown here is derived from an EMBL/GenBank/DDBJ whole genome shotgun (WGS) entry which is preliminary data.</text>
</comment>
<evidence type="ECO:0000256" key="2">
    <source>
        <dbReference type="ARBA" id="ARBA00022801"/>
    </source>
</evidence>
<feature type="chain" id="PRO_5015648815" description="1-alkyl-2-acetylglycerophosphocholine esterase" evidence="5">
    <location>
        <begin position="16"/>
        <end position="379"/>
    </location>
</feature>
<dbReference type="EMBL" id="PVEM01000012">
    <property type="protein sequence ID" value="PTD03608.1"/>
    <property type="molecule type" value="Genomic_DNA"/>
</dbReference>
<evidence type="ECO:0000313" key="7">
    <source>
        <dbReference type="Proteomes" id="UP000241587"/>
    </source>
</evidence>
<gene>
    <name evidence="6" type="ORF">FCULG_00001222</name>
</gene>
<dbReference type="InterPro" id="IPR029058">
    <property type="entry name" value="AB_hydrolase_fold"/>
</dbReference>
<keyword evidence="4" id="KW-0443">Lipid metabolism</keyword>
<dbReference type="Gene3D" id="3.40.50.1820">
    <property type="entry name" value="alpha/beta hydrolase"/>
    <property type="match status" value="1"/>
</dbReference>
<evidence type="ECO:0000313" key="6">
    <source>
        <dbReference type="EMBL" id="PTD03608.1"/>
    </source>
</evidence>
<dbReference type="PANTHER" id="PTHR10272:SF14">
    <property type="entry name" value="PAF ACETYLHYDROLASE FAMILY PROTEIN"/>
    <property type="match status" value="1"/>
</dbReference>
<keyword evidence="5" id="KW-0732">Signal</keyword>
<dbReference type="SUPFAM" id="SSF53474">
    <property type="entry name" value="alpha/beta-Hydrolases"/>
    <property type="match status" value="1"/>
</dbReference>
<sequence>MKLVTLFALLKATQALLVPSPPGPYHVAVKNLELVDQSRIDHFASEPNTKRRIMVSAYLPVEAHHRCKAQVVPYMPSVTAGVFGDLGATLGIPNGTIESFNMEFCDLSTIKSKKSHRSKKEYQVAIFSPGAQGTRLVYGAMARSLASMGYIILTVDHTYETLVVEFPDGSAAYTTTGNTSALVMLETRTKDVSFLISQLSNKTLTDNLFARFPGTFNPEKVAVYGHSFGGSTAAVTVRRDHHVLGGLNLDGPIYGSVNHQGFKDKPFVLVGVEGDNGLEWDEFYSKINSSKMELKFLKTQHYAFTDVPLLLEKVNVPPESQSIIDETFGTLDGRGVEEATNEAIVGLMDLLFANNSKTLERIGEHANIQVLRSDLVKNS</sequence>
<proteinExistence type="predicted"/>
<keyword evidence="7" id="KW-1185">Reference proteome</keyword>
<keyword evidence="2" id="KW-0378">Hydrolase</keyword>
<evidence type="ECO:0000256" key="4">
    <source>
        <dbReference type="ARBA" id="ARBA00023098"/>
    </source>
</evidence>